<dbReference type="AlphaFoldDB" id="A0A3S4NXI8"/>
<dbReference type="Proteomes" id="UP000279227">
    <property type="component" value="Chromosome"/>
</dbReference>
<dbReference type="GeneID" id="93023754"/>
<sequence>MDKKELRIGNLIKYNGYEYTVKTIEDDLITVEELEEAIEYYKPVELTSVWLDKFGFEKCSNSWYKSLRLTDSLYIMIDRENHTWITQYEAIDHYAIQIESLKYVHQLQNLYFFMSFGNNELEYSK</sequence>
<organism evidence="1 2">
    <name type="scientific">Chryseobacterium gleum</name>
    <name type="common">Flavobacterium gleum</name>
    <dbReference type="NCBI Taxonomy" id="250"/>
    <lineage>
        <taxon>Bacteria</taxon>
        <taxon>Pseudomonadati</taxon>
        <taxon>Bacteroidota</taxon>
        <taxon>Flavobacteriia</taxon>
        <taxon>Flavobacteriales</taxon>
        <taxon>Weeksellaceae</taxon>
        <taxon>Chryseobacterium group</taxon>
        <taxon>Chryseobacterium</taxon>
    </lineage>
</organism>
<evidence type="ECO:0000313" key="2">
    <source>
        <dbReference type="Proteomes" id="UP000279227"/>
    </source>
</evidence>
<dbReference type="RefSeq" id="WP_002984524.1">
    <property type="nucleotide sequence ID" value="NZ_CP068486.1"/>
</dbReference>
<accession>A0A3S4NXI8</accession>
<gene>
    <name evidence="1" type="ORF">NCTC11432_04344</name>
</gene>
<protein>
    <submittedName>
        <fullName evidence="1">Uncharacterized protein</fullName>
    </submittedName>
</protein>
<name>A0A3S4NXI8_CHRGE</name>
<dbReference type="KEGG" id="cgle:NCTC11432_04344"/>
<evidence type="ECO:0000313" key="1">
    <source>
        <dbReference type="EMBL" id="VEE10720.1"/>
    </source>
</evidence>
<dbReference type="EMBL" id="LR134289">
    <property type="protein sequence ID" value="VEE10720.1"/>
    <property type="molecule type" value="Genomic_DNA"/>
</dbReference>
<dbReference type="STRING" id="525257.HMPREF0204_11361"/>
<reference evidence="1 2" key="1">
    <citation type="submission" date="2018-12" db="EMBL/GenBank/DDBJ databases">
        <authorList>
            <consortium name="Pathogen Informatics"/>
        </authorList>
    </citation>
    <scope>NUCLEOTIDE SEQUENCE [LARGE SCALE GENOMIC DNA]</scope>
    <source>
        <strain evidence="1 2">NCTC11432</strain>
    </source>
</reference>
<dbReference type="OrthoDB" id="956134at2"/>
<proteinExistence type="predicted"/>